<gene>
    <name evidence="1" type="ORF">XYCOK13_41760</name>
</gene>
<dbReference type="Proteomes" id="UP000677918">
    <property type="component" value="Unassembled WGS sequence"/>
</dbReference>
<protein>
    <recommendedName>
        <fullName evidence="3">Cysteine-rich CWC</fullName>
    </recommendedName>
</protein>
<dbReference type="EMBL" id="BOVK01000082">
    <property type="protein sequence ID" value="GIQ71352.1"/>
    <property type="molecule type" value="Genomic_DNA"/>
</dbReference>
<reference evidence="1" key="1">
    <citation type="submission" date="2021-04" db="EMBL/GenBank/DDBJ databases">
        <title>Draft genome sequence of Xylanibacillus composti strain K13.</title>
        <authorList>
            <person name="Uke A."/>
            <person name="Chhe C."/>
            <person name="Baramee S."/>
            <person name="Kosugi A."/>
        </authorList>
    </citation>
    <scope>NUCLEOTIDE SEQUENCE</scope>
    <source>
        <strain evidence="1">K13</strain>
    </source>
</reference>
<evidence type="ECO:0008006" key="3">
    <source>
        <dbReference type="Google" id="ProtNLM"/>
    </source>
</evidence>
<name>A0A8J4H7P5_9BACL</name>
<dbReference type="AlphaFoldDB" id="A0A8J4H7P5"/>
<evidence type="ECO:0000313" key="1">
    <source>
        <dbReference type="EMBL" id="GIQ71352.1"/>
    </source>
</evidence>
<organism evidence="1 2">
    <name type="scientific">Xylanibacillus composti</name>
    <dbReference type="NCBI Taxonomy" id="1572762"/>
    <lineage>
        <taxon>Bacteria</taxon>
        <taxon>Bacillati</taxon>
        <taxon>Bacillota</taxon>
        <taxon>Bacilli</taxon>
        <taxon>Bacillales</taxon>
        <taxon>Paenibacillaceae</taxon>
        <taxon>Xylanibacillus</taxon>
    </lineage>
</organism>
<accession>A0A8J4H7P5</accession>
<sequence length="69" mass="7646">MVASHVTMKKDRSCPLCGKQNGCGYESCWCAAEVFPSEILDLVPRDKLGKSCICKDCLDRFKENTSDSP</sequence>
<evidence type="ECO:0000313" key="2">
    <source>
        <dbReference type="Proteomes" id="UP000677918"/>
    </source>
</evidence>
<comment type="caution">
    <text evidence="1">The sequence shown here is derived from an EMBL/GenBank/DDBJ whole genome shotgun (WGS) entry which is preliminary data.</text>
</comment>
<proteinExistence type="predicted"/>
<dbReference type="Pfam" id="PF14375">
    <property type="entry name" value="Cys_rich_CWC"/>
    <property type="match status" value="1"/>
</dbReference>
<dbReference type="InterPro" id="IPR032720">
    <property type="entry name" value="Cys_rich_CWC"/>
</dbReference>
<keyword evidence="2" id="KW-1185">Reference proteome</keyword>